<keyword evidence="2" id="KW-0238">DNA-binding</keyword>
<dbReference type="InterPro" id="IPR051677">
    <property type="entry name" value="AfsR-DnrI-RedD_regulator"/>
</dbReference>
<organism evidence="2 3">
    <name type="scientific">Roseibium denhamense</name>
    <dbReference type="NCBI Taxonomy" id="76305"/>
    <lineage>
        <taxon>Bacteria</taxon>
        <taxon>Pseudomonadati</taxon>
        <taxon>Pseudomonadota</taxon>
        <taxon>Alphaproteobacteria</taxon>
        <taxon>Hyphomicrobiales</taxon>
        <taxon>Stappiaceae</taxon>
        <taxon>Roseibium</taxon>
    </lineage>
</organism>
<evidence type="ECO:0000313" key="2">
    <source>
        <dbReference type="EMBL" id="SMP15578.1"/>
    </source>
</evidence>
<accession>A0ABY1NQE2</accession>
<dbReference type="InterPro" id="IPR005158">
    <property type="entry name" value="BTAD"/>
</dbReference>
<dbReference type="InterPro" id="IPR036388">
    <property type="entry name" value="WH-like_DNA-bd_sf"/>
</dbReference>
<dbReference type="Gene3D" id="1.10.10.10">
    <property type="entry name" value="Winged helix-like DNA-binding domain superfamily/Winged helix DNA-binding domain"/>
    <property type="match status" value="1"/>
</dbReference>
<protein>
    <submittedName>
        <fullName evidence="2">DNA-binding transcriptional activator of the SARP family</fullName>
    </submittedName>
</protein>
<dbReference type="RefSeq" id="WP_155194564.1">
    <property type="nucleotide sequence ID" value="NZ_BAAAEA010000003.1"/>
</dbReference>
<proteinExistence type="predicted"/>
<evidence type="ECO:0000259" key="1">
    <source>
        <dbReference type="SMART" id="SM01043"/>
    </source>
</evidence>
<keyword evidence="3" id="KW-1185">Reference proteome</keyword>
<dbReference type="InterPro" id="IPR011990">
    <property type="entry name" value="TPR-like_helical_dom_sf"/>
</dbReference>
<name>A0ABY1NQE2_9HYPH</name>
<dbReference type="Pfam" id="PF03704">
    <property type="entry name" value="BTAD"/>
    <property type="match status" value="1"/>
</dbReference>
<dbReference type="SMART" id="SM01043">
    <property type="entry name" value="BTAD"/>
    <property type="match status" value="1"/>
</dbReference>
<gene>
    <name evidence="2" type="ORF">SAMN06265374_1591</name>
</gene>
<dbReference type="SUPFAM" id="SSF48452">
    <property type="entry name" value="TPR-like"/>
    <property type="match status" value="2"/>
</dbReference>
<dbReference type="EMBL" id="FXTT01000002">
    <property type="protein sequence ID" value="SMP15578.1"/>
    <property type="molecule type" value="Genomic_DNA"/>
</dbReference>
<reference evidence="2 3" key="1">
    <citation type="submission" date="2017-05" db="EMBL/GenBank/DDBJ databases">
        <authorList>
            <person name="Varghese N."/>
            <person name="Submissions S."/>
        </authorList>
    </citation>
    <scope>NUCLEOTIDE SEQUENCE [LARGE SCALE GENOMIC DNA]</scope>
    <source>
        <strain evidence="2 3">DSM 15949</strain>
    </source>
</reference>
<dbReference type="Gene3D" id="1.25.40.10">
    <property type="entry name" value="Tetratricopeptide repeat domain"/>
    <property type="match status" value="2"/>
</dbReference>
<dbReference type="PANTHER" id="PTHR35807">
    <property type="entry name" value="TRANSCRIPTIONAL REGULATOR REDD-RELATED"/>
    <property type="match status" value="1"/>
</dbReference>
<evidence type="ECO:0000313" key="3">
    <source>
        <dbReference type="Proteomes" id="UP001157914"/>
    </source>
</evidence>
<dbReference type="GO" id="GO:0003677">
    <property type="term" value="F:DNA binding"/>
    <property type="evidence" value="ECO:0007669"/>
    <property type="project" value="UniProtKB-KW"/>
</dbReference>
<feature type="domain" description="Bacterial transcriptional activator" evidence="1">
    <location>
        <begin position="95"/>
        <end position="241"/>
    </location>
</feature>
<comment type="caution">
    <text evidence="2">The sequence shown here is derived from an EMBL/GenBank/DDBJ whole genome shotgun (WGS) entry which is preliminary data.</text>
</comment>
<dbReference type="Proteomes" id="UP001157914">
    <property type="component" value="Unassembled WGS sequence"/>
</dbReference>
<sequence length="665" mass="74475">MANGPYFACLGRPLLIGADGDPISVKTRKALAILGYLIRQRSMGDSRDRLADLLWSNAERLKAMQSLRQALKQLKSAETEAGVDYVMSSSGHLHVDSAVFQSDLLCLGELIEDGSAQAFRAAAELWRGDFLAGYEDLDPEFGAWLVVERERINADIFSLVLKDLDPEDTSDDGVRVEAGALFLLKMDPAFETAHRVLMRLYLALGQRERAEHQLKSCERELQLHLDIEPSEETRALLEDQLPRAAMGHGVPAARQARDQRALQQTAKKTGEIILPSVSILSSEINKQELIEIQHLKDEVIAGLSGFRSYDLYEGGGGFDDPASSMLVNGSELGSYLLKFRHNEQSGKTAIQFEDRADGRIVFNEIVDLRLWDSVHAAASHTISRIHLHTTNRLRDPKNSAAFARWCQAEALMWEFDPGSDRKALQLLEELEGNYNNFSMVFSAKAMINLKHLVNYPVKEKDRGMQMDSILSLCERAVTLDPWQPWNQRAHGWALLQSDMPDMARRAFLQAGRLNTVDPTNLMSVAEGLAFSGDVALARRNAEEAMSLVAAVPRLFYEYYANVYFASEDYDMAAKFVERASQSSISGLTTRVAALVCAGREPEALQVLERYREKYDAIVKNTGLGLHNPEEWAAKSNFFQDPRTRHRYDQGVTLVKRFFFGGGHQA</sequence>